<keyword evidence="10" id="KW-1185">Reference proteome</keyword>
<reference evidence="9 10" key="1">
    <citation type="journal article" date="2025" name="Microbiol. Resour. Announc.">
        <title>Draft genome sequences for Neonectria magnoliae and Neonectria punicea, canker pathogens of Liriodendron tulipifera and Acer saccharum in West Virginia.</title>
        <authorList>
            <person name="Petronek H.M."/>
            <person name="Kasson M.T."/>
            <person name="Metheny A.M."/>
            <person name="Stauder C.M."/>
            <person name="Lovett B."/>
            <person name="Lynch S.C."/>
            <person name="Garnas J.R."/>
            <person name="Kasson L.R."/>
            <person name="Stajich J.E."/>
        </authorList>
    </citation>
    <scope>NUCLEOTIDE SEQUENCE [LARGE SCALE GENOMIC DNA]</scope>
    <source>
        <strain evidence="9 10">NRRL 64653</strain>
    </source>
</reference>
<dbReference type="InterPro" id="IPR001663">
    <property type="entry name" value="Rng_hydr_dOase-A"/>
</dbReference>
<comment type="cofactor">
    <cofactor evidence="1">
        <name>Fe cation</name>
        <dbReference type="ChEBI" id="CHEBI:24875"/>
    </cofactor>
</comment>
<dbReference type="EMBL" id="JAZAVJ010000222">
    <property type="protein sequence ID" value="KAK7403927.1"/>
    <property type="molecule type" value="Genomic_DNA"/>
</dbReference>
<evidence type="ECO:0000256" key="1">
    <source>
        <dbReference type="ARBA" id="ARBA00001962"/>
    </source>
</evidence>
<evidence type="ECO:0000313" key="10">
    <source>
        <dbReference type="Proteomes" id="UP001498476"/>
    </source>
</evidence>
<evidence type="ECO:0000313" key="9">
    <source>
        <dbReference type="EMBL" id="KAK7403927.1"/>
    </source>
</evidence>
<dbReference type="PANTHER" id="PTHR43756">
    <property type="entry name" value="CHOLINE MONOOXYGENASE, CHLOROPLASTIC"/>
    <property type="match status" value="1"/>
</dbReference>
<feature type="domain" description="Aromatic-ring-hydroxylating dioxygenase alpha subunit C-terminal" evidence="8">
    <location>
        <begin position="2"/>
        <end position="90"/>
    </location>
</feature>
<dbReference type="Gene3D" id="3.90.380.10">
    <property type="entry name" value="Naphthalene 1,2-dioxygenase Alpha Subunit, Chain A, domain 1"/>
    <property type="match status" value="1"/>
</dbReference>
<organism evidence="9 10">
    <name type="scientific">Neonectria punicea</name>
    <dbReference type="NCBI Taxonomy" id="979145"/>
    <lineage>
        <taxon>Eukaryota</taxon>
        <taxon>Fungi</taxon>
        <taxon>Dikarya</taxon>
        <taxon>Ascomycota</taxon>
        <taxon>Pezizomycotina</taxon>
        <taxon>Sordariomycetes</taxon>
        <taxon>Hypocreomycetidae</taxon>
        <taxon>Hypocreales</taxon>
        <taxon>Nectriaceae</taxon>
        <taxon>Neonectria</taxon>
    </lineage>
</organism>
<dbReference type="SUPFAM" id="SSF55961">
    <property type="entry name" value="Bet v1-like"/>
    <property type="match status" value="1"/>
</dbReference>
<evidence type="ECO:0000256" key="3">
    <source>
        <dbReference type="ARBA" id="ARBA00004866"/>
    </source>
</evidence>
<comment type="similarity">
    <text evidence="4">Belongs to the choline monooxygenase family.</text>
</comment>
<evidence type="ECO:0000256" key="4">
    <source>
        <dbReference type="ARBA" id="ARBA00010848"/>
    </source>
</evidence>
<evidence type="ECO:0000256" key="7">
    <source>
        <dbReference type="ARBA" id="ARBA00049097"/>
    </source>
</evidence>
<comment type="function">
    <text evidence="2">Catalyzes the first step of the osmoprotectant glycine betaine synthesis.</text>
</comment>
<proteinExistence type="inferred from homology"/>
<comment type="caution">
    <text evidence="9">The sequence shown here is derived from an EMBL/GenBank/DDBJ whole genome shotgun (WGS) entry which is preliminary data.</text>
</comment>
<dbReference type="EC" id="1.14.15.7" evidence="5"/>
<evidence type="ECO:0000256" key="5">
    <source>
        <dbReference type="ARBA" id="ARBA00012763"/>
    </source>
</evidence>
<dbReference type="Pfam" id="PF00848">
    <property type="entry name" value="Ring_hydroxyl_A"/>
    <property type="match status" value="1"/>
</dbReference>
<comment type="catalytic activity">
    <reaction evidence="7">
        <text>choline + 2 reduced [2Fe-2S]-[ferredoxin] + O2 + 2 H(+) = betaine aldehyde hydrate + 2 oxidized [2Fe-2S]-[ferredoxin] + H2O</text>
        <dbReference type="Rhea" id="RHEA:17769"/>
        <dbReference type="Rhea" id="RHEA-COMP:10000"/>
        <dbReference type="Rhea" id="RHEA-COMP:10001"/>
        <dbReference type="ChEBI" id="CHEBI:15354"/>
        <dbReference type="ChEBI" id="CHEBI:15377"/>
        <dbReference type="ChEBI" id="CHEBI:15378"/>
        <dbReference type="ChEBI" id="CHEBI:15379"/>
        <dbReference type="ChEBI" id="CHEBI:15870"/>
        <dbReference type="ChEBI" id="CHEBI:33737"/>
        <dbReference type="ChEBI" id="CHEBI:33738"/>
        <dbReference type="EC" id="1.14.15.7"/>
    </reaction>
</comment>
<evidence type="ECO:0000259" key="8">
    <source>
        <dbReference type="Pfam" id="PF00848"/>
    </source>
</evidence>
<dbReference type="Proteomes" id="UP001498476">
    <property type="component" value="Unassembled WGS sequence"/>
</dbReference>
<dbReference type="PANTHER" id="PTHR43756:SF5">
    <property type="entry name" value="CHOLINE MONOOXYGENASE, CHLOROPLASTIC"/>
    <property type="match status" value="1"/>
</dbReference>
<evidence type="ECO:0000256" key="2">
    <source>
        <dbReference type="ARBA" id="ARBA00002149"/>
    </source>
</evidence>
<gene>
    <name evidence="9" type="ORF">QQX98_010297</name>
</gene>
<evidence type="ECO:0000256" key="6">
    <source>
        <dbReference type="ARBA" id="ARBA00014931"/>
    </source>
</evidence>
<dbReference type="InterPro" id="IPR015879">
    <property type="entry name" value="Ring_hydroxy_dOase_asu_C_dom"/>
</dbReference>
<accession>A0ABR1GPY2</accession>
<comment type="pathway">
    <text evidence="3">Amine and polyamine biosynthesis; betaine biosynthesis via choline pathway; betaine aldehyde from choline (monooxygenase route): step 1/1.</text>
</comment>
<dbReference type="CDD" id="cd00680">
    <property type="entry name" value="RHO_alpha_C"/>
    <property type="match status" value="1"/>
</dbReference>
<protein>
    <recommendedName>
        <fullName evidence="6">Choline monooxygenase, chloroplastic</fullName>
        <ecNumber evidence="5">1.14.15.7</ecNumber>
    </recommendedName>
</protein>
<sequence length="137" mass="15720">MTTKYLYLMRVIPTSPVTTSMQYEVYRHKDATDEDFEEVDRFFKQVEAEDKGLCNAAQKNLNAGTYVSGELHTSNEKGVLYFQKRVKEIVMEHRAREQKAGGEIWPTRRTPSNADGIQEEIAFCEGLCSSEGSKIEW</sequence>
<name>A0ABR1GPY2_9HYPO</name>